<organism evidence="1 2">
    <name type="scientific">Rhodoferax aquaticus</name>
    <dbReference type="NCBI Taxonomy" id="2527691"/>
    <lineage>
        <taxon>Bacteria</taxon>
        <taxon>Pseudomonadati</taxon>
        <taxon>Pseudomonadota</taxon>
        <taxon>Betaproteobacteria</taxon>
        <taxon>Burkholderiales</taxon>
        <taxon>Comamonadaceae</taxon>
        <taxon>Rhodoferax</taxon>
    </lineage>
</organism>
<name>A0A515ENH7_9BURK</name>
<sequence>MQHFSKTPWHLKRSHWAWAVAMVSVLVSPLGFAQSPTLLSPKPGGSSLHLGASDPNTSPQFGFDYKARATSHTEQGVRFWNLPATPLTYSSGGAGYTARLHLYASGGRQMFNWKTQRGFLSSAADVRDQDFTVFVRVHGVLTPKIAQVTLKIRGGGHHPQDGDAASCTMMTVAPSSNPHVTRFGKELAHPDYDYVPLKPAFAFALEENTWTGIKLQSFRNPSNARQVINRLYVDLAPFDALGQPRQQWQLLSEYVDEAGKRTGRYDTLVDWGGWQTTLRMDGYQSMDFAYVSVQALDVAP</sequence>
<dbReference type="RefSeq" id="WP_142810899.1">
    <property type="nucleotide sequence ID" value="NZ_CP036282.1"/>
</dbReference>
<evidence type="ECO:0000313" key="2">
    <source>
        <dbReference type="Proteomes" id="UP000317365"/>
    </source>
</evidence>
<dbReference type="Proteomes" id="UP000317365">
    <property type="component" value="Chromosome"/>
</dbReference>
<reference evidence="2" key="1">
    <citation type="submission" date="2019-02" db="EMBL/GenBank/DDBJ databases">
        <title>Complete genome sequence of Rhodoferax sp. Gr-4.</title>
        <authorList>
            <person name="Jin L."/>
        </authorList>
    </citation>
    <scope>NUCLEOTIDE SEQUENCE [LARGE SCALE GENOMIC DNA]</scope>
    <source>
        <strain evidence="2">Gr-4</strain>
    </source>
</reference>
<dbReference type="AlphaFoldDB" id="A0A515ENH7"/>
<gene>
    <name evidence="1" type="ORF">EXZ61_08505</name>
</gene>
<reference evidence="2" key="2">
    <citation type="journal article" date="2020" name="Int. J. Syst. Evol. Microbiol.">
        <title>Genomic insights into a novel species Rhodoferax aquaticus sp. nov., isolated from freshwater.</title>
        <authorList>
            <person name="Li T."/>
            <person name="Zhuo Y."/>
            <person name="Jin C.Z."/>
            <person name="Wu X."/>
            <person name="Ko S.R."/>
            <person name="Jin F.J."/>
            <person name="Ahn C.Y."/>
            <person name="Oh H.M."/>
            <person name="Lee H.G."/>
            <person name="Jin L."/>
        </authorList>
    </citation>
    <scope>NUCLEOTIDE SEQUENCE [LARGE SCALE GENOMIC DNA]</scope>
    <source>
        <strain evidence="2">Gr-4</strain>
    </source>
</reference>
<keyword evidence="2" id="KW-1185">Reference proteome</keyword>
<dbReference type="KEGG" id="rhg:EXZ61_08505"/>
<protein>
    <recommendedName>
        <fullName evidence="3">Polysaccharide lyase-like protein</fullName>
    </recommendedName>
</protein>
<evidence type="ECO:0000313" key="1">
    <source>
        <dbReference type="EMBL" id="QDL54202.1"/>
    </source>
</evidence>
<evidence type="ECO:0008006" key="3">
    <source>
        <dbReference type="Google" id="ProtNLM"/>
    </source>
</evidence>
<dbReference type="EMBL" id="CP036282">
    <property type="protein sequence ID" value="QDL54202.1"/>
    <property type="molecule type" value="Genomic_DNA"/>
</dbReference>
<proteinExistence type="predicted"/>
<accession>A0A515ENH7</accession>